<comment type="cofactor">
    <cofactor evidence="1">
        <name>pyridoxal 5'-phosphate</name>
        <dbReference type="ChEBI" id="CHEBI:597326"/>
    </cofactor>
</comment>
<dbReference type="CDD" id="cd00640">
    <property type="entry name" value="Trp-synth-beta_II"/>
    <property type="match status" value="1"/>
</dbReference>
<dbReference type="SUPFAM" id="SSF53686">
    <property type="entry name" value="Tryptophan synthase beta subunit-like PLP-dependent enzymes"/>
    <property type="match status" value="1"/>
</dbReference>
<dbReference type="EMBL" id="UGKR01000004">
    <property type="protein sequence ID" value="STV77531.1"/>
    <property type="molecule type" value="Genomic_DNA"/>
</dbReference>
<accession>A0A7H4N3X5</accession>
<evidence type="ECO:0000313" key="4">
    <source>
        <dbReference type="EMBL" id="STV77531.1"/>
    </source>
</evidence>
<dbReference type="InterPro" id="IPR036052">
    <property type="entry name" value="TrpB-like_PALP_sf"/>
</dbReference>
<keyword evidence="4" id="KW-0456">Lyase</keyword>
<evidence type="ECO:0000259" key="3">
    <source>
        <dbReference type="Pfam" id="PF00291"/>
    </source>
</evidence>
<evidence type="ECO:0000256" key="1">
    <source>
        <dbReference type="ARBA" id="ARBA00001933"/>
    </source>
</evidence>
<dbReference type="PANTHER" id="PTHR42937:SF1">
    <property type="entry name" value="DIAMINOPROPIONATE AMMONIA-LYASE"/>
    <property type="match status" value="1"/>
</dbReference>
<name>A0A7H4N3X5_KLEVA</name>
<organism evidence="4 5">
    <name type="scientific">Klebsiella variicola</name>
    <dbReference type="NCBI Taxonomy" id="244366"/>
    <lineage>
        <taxon>Bacteria</taxon>
        <taxon>Pseudomonadati</taxon>
        <taxon>Pseudomonadota</taxon>
        <taxon>Gammaproteobacteria</taxon>
        <taxon>Enterobacterales</taxon>
        <taxon>Enterobacteriaceae</taxon>
        <taxon>Klebsiella/Raoultella group</taxon>
        <taxon>Klebsiella</taxon>
        <taxon>Klebsiella pneumoniae complex</taxon>
    </lineage>
</organism>
<dbReference type="GO" id="GO:0008838">
    <property type="term" value="F:diaminopropionate ammonia-lyase activity"/>
    <property type="evidence" value="ECO:0007669"/>
    <property type="project" value="UniProtKB-EC"/>
</dbReference>
<dbReference type="InterPro" id="IPR001926">
    <property type="entry name" value="TrpB-like_PALP"/>
</dbReference>
<dbReference type="Proteomes" id="UP000254545">
    <property type="component" value="Unassembled WGS sequence"/>
</dbReference>
<sequence>MQLHINASDWLVNSGDAAEYDPFRPERVAEINDRLRGFEYHETPLYRLPELARSLGIAELYIKDEGQRSSLKSFKTLGGAHAVIRQVLTVAEQALGRAVMPAEVDSAEVRDVAGRMTITCATDGNHGRAVAAAAARLGCRAVIYIHKGVSERRAAAIREQGAEVVRVDGSYDDSVAFTIRTAAENGWHVVSDTSWPGYETIPTWVMQGYLPMADELARQIAAEGQRPSHIFCRPVSAVLPPRWRHICAPGSASTRRR</sequence>
<reference evidence="4 5" key="1">
    <citation type="submission" date="2018-06" db="EMBL/GenBank/DDBJ databases">
        <authorList>
            <consortium name="Pathogen Informatics"/>
            <person name="Doyle S."/>
        </authorList>
    </citation>
    <scope>NUCLEOTIDE SEQUENCE [LARGE SCALE GENOMIC DNA]</scope>
    <source>
        <strain evidence="4 5">NCTC9177</strain>
    </source>
</reference>
<dbReference type="PANTHER" id="PTHR42937">
    <property type="match status" value="1"/>
</dbReference>
<keyword evidence="2" id="KW-0663">Pyridoxal phosphate</keyword>
<feature type="domain" description="Tryptophan synthase beta chain-like PALP" evidence="3">
    <location>
        <begin position="40"/>
        <end position="232"/>
    </location>
</feature>
<gene>
    <name evidence="4" type="primary">dpaL_3</name>
    <name evidence="4" type="ORF">NCTC9177_07351</name>
</gene>
<protein>
    <submittedName>
        <fullName evidence="4">Diaminopropionate ammonia-lyase</fullName>
        <ecNumber evidence="4">4.3.1.15</ecNumber>
    </submittedName>
</protein>
<dbReference type="AlphaFoldDB" id="A0A7H4N3X5"/>
<proteinExistence type="predicted"/>
<evidence type="ECO:0000256" key="2">
    <source>
        <dbReference type="ARBA" id="ARBA00022898"/>
    </source>
</evidence>
<comment type="caution">
    <text evidence="4">The sequence shown here is derived from an EMBL/GenBank/DDBJ whole genome shotgun (WGS) entry which is preliminary data.</text>
</comment>
<evidence type="ECO:0000313" key="5">
    <source>
        <dbReference type="Proteomes" id="UP000254545"/>
    </source>
</evidence>
<dbReference type="EC" id="4.3.1.15" evidence="4"/>
<dbReference type="Pfam" id="PF00291">
    <property type="entry name" value="PALP"/>
    <property type="match status" value="1"/>
</dbReference>
<dbReference type="Gene3D" id="3.40.50.1100">
    <property type="match status" value="1"/>
</dbReference>